<protein>
    <submittedName>
        <fullName evidence="2">Uncharacterized protein</fullName>
    </submittedName>
</protein>
<accession>K9GZ35</accession>
<dbReference type="EMBL" id="ANHY01000010">
    <property type="protein sequence ID" value="EKV30044.1"/>
    <property type="molecule type" value="Genomic_DNA"/>
</dbReference>
<organism evidence="2 3">
    <name type="scientific">Caenispirillum salinarum AK4</name>
    <dbReference type="NCBI Taxonomy" id="1238182"/>
    <lineage>
        <taxon>Bacteria</taxon>
        <taxon>Pseudomonadati</taxon>
        <taxon>Pseudomonadota</taxon>
        <taxon>Alphaproteobacteria</taxon>
        <taxon>Rhodospirillales</taxon>
        <taxon>Novispirillaceae</taxon>
        <taxon>Caenispirillum</taxon>
    </lineage>
</organism>
<feature type="compositionally biased region" description="Basic and acidic residues" evidence="1">
    <location>
        <begin position="75"/>
        <end position="92"/>
    </location>
</feature>
<dbReference type="STRING" id="1238182.C882_0125"/>
<feature type="region of interest" description="Disordered" evidence="1">
    <location>
        <begin position="65"/>
        <end position="98"/>
    </location>
</feature>
<evidence type="ECO:0000313" key="3">
    <source>
        <dbReference type="Proteomes" id="UP000009881"/>
    </source>
</evidence>
<keyword evidence="3" id="KW-1185">Reference proteome</keyword>
<name>K9GZ35_9PROT</name>
<evidence type="ECO:0000256" key="1">
    <source>
        <dbReference type="SAM" id="MobiDB-lite"/>
    </source>
</evidence>
<dbReference type="Proteomes" id="UP000009881">
    <property type="component" value="Unassembled WGS sequence"/>
</dbReference>
<comment type="caution">
    <text evidence="2">The sequence shown here is derived from an EMBL/GenBank/DDBJ whole genome shotgun (WGS) entry which is preliminary data.</text>
</comment>
<dbReference type="AlphaFoldDB" id="K9GZ35"/>
<evidence type="ECO:0000313" key="2">
    <source>
        <dbReference type="EMBL" id="EKV30044.1"/>
    </source>
</evidence>
<dbReference type="RefSeq" id="WP_009540785.1">
    <property type="nucleotide sequence ID" value="NZ_ANHY01000010.1"/>
</dbReference>
<dbReference type="OrthoDB" id="9945641at2"/>
<reference evidence="2 3" key="1">
    <citation type="journal article" date="2013" name="Genome Announc.">
        <title>Draft Genome Sequence of an Alphaproteobacterium, Caenispirillum salinarum AK4(T), Isolated from a Solar Saltern.</title>
        <authorList>
            <person name="Khatri I."/>
            <person name="Singh A."/>
            <person name="Korpole S."/>
            <person name="Pinnaka A.K."/>
            <person name="Subramanian S."/>
        </authorList>
    </citation>
    <scope>NUCLEOTIDE SEQUENCE [LARGE SCALE GENOMIC DNA]</scope>
    <source>
        <strain evidence="2 3">AK4</strain>
    </source>
</reference>
<gene>
    <name evidence="2" type="ORF">C882_0125</name>
</gene>
<proteinExistence type="predicted"/>
<sequence>MTPEQATLKHWIKQLLRARMDMDEVKQAEKDLPIDEFLSKTHRLTLDEGRAEQVIGELIQATPALEQDYPAIQDAAHEELVEERERDADQGQKQKPGR</sequence>